<dbReference type="Pfam" id="PF25355">
    <property type="entry name" value="DUF7882"/>
    <property type="match status" value="1"/>
</dbReference>
<evidence type="ECO:0000313" key="2">
    <source>
        <dbReference type="EMBL" id="GGF41423.1"/>
    </source>
</evidence>
<dbReference type="EMBL" id="BMGP01000009">
    <property type="protein sequence ID" value="GGF41423.1"/>
    <property type="molecule type" value="Genomic_DNA"/>
</dbReference>
<comment type="caution">
    <text evidence="2">The sequence shown here is derived from an EMBL/GenBank/DDBJ whole genome shotgun (WGS) entry which is preliminary data.</text>
</comment>
<reference evidence="2 3" key="1">
    <citation type="journal article" date="2014" name="Int. J. Syst. Evol. Microbiol.">
        <title>Complete genome sequence of Corynebacterium casei LMG S-19264T (=DSM 44701T), isolated from a smear-ripened cheese.</title>
        <authorList>
            <consortium name="US DOE Joint Genome Institute (JGI-PGF)"/>
            <person name="Walter F."/>
            <person name="Albersmeier A."/>
            <person name="Kalinowski J."/>
            <person name="Ruckert C."/>
        </authorList>
    </citation>
    <scope>NUCLEOTIDE SEQUENCE [LARGE SCALE GENOMIC DNA]</scope>
    <source>
        <strain evidence="2 3">CGMCC 1.12976</strain>
    </source>
</reference>
<dbReference type="Proteomes" id="UP000598775">
    <property type="component" value="Unassembled WGS sequence"/>
</dbReference>
<dbReference type="AlphaFoldDB" id="A0A917BHC5"/>
<feature type="domain" description="DUF7882" evidence="1">
    <location>
        <begin position="1"/>
        <end position="95"/>
    </location>
</feature>
<name>A0A917BHC5_9MICO</name>
<evidence type="ECO:0000259" key="1">
    <source>
        <dbReference type="Pfam" id="PF25355"/>
    </source>
</evidence>
<gene>
    <name evidence="2" type="ORF">GCM10011399_37630</name>
</gene>
<sequence length="140" mass="15665">MGSFIYDGAEVEMDDRTLTHLQIVIVRKLRLSEGFAMSWAFSPDFGSGRASVWIHPTIPLHFKFSGSRVPSINPVWLAELTESANSSRGLIVTAENSLYEATVPGHQNRSQSHPKRVEQVTVERRQDDRFLVSPVIGASR</sequence>
<protein>
    <recommendedName>
        <fullName evidence="1">DUF7882 domain-containing protein</fullName>
    </recommendedName>
</protein>
<keyword evidence="3" id="KW-1185">Reference proteome</keyword>
<proteinExistence type="predicted"/>
<dbReference type="InterPro" id="IPR057204">
    <property type="entry name" value="DUF7882"/>
</dbReference>
<accession>A0A917BHC5</accession>
<organism evidence="2 3">
    <name type="scientific">Subtercola lobariae</name>
    <dbReference type="NCBI Taxonomy" id="1588641"/>
    <lineage>
        <taxon>Bacteria</taxon>
        <taxon>Bacillati</taxon>
        <taxon>Actinomycetota</taxon>
        <taxon>Actinomycetes</taxon>
        <taxon>Micrococcales</taxon>
        <taxon>Microbacteriaceae</taxon>
        <taxon>Subtercola</taxon>
    </lineage>
</organism>
<evidence type="ECO:0000313" key="3">
    <source>
        <dbReference type="Proteomes" id="UP000598775"/>
    </source>
</evidence>